<dbReference type="AlphaFoldDB" id="A0A0C2M3W3"/>
<keyword evidence="3" id="KW-1185">Reference proteome</keyword>
<name>A0A0C2M3W3_THEKT</name>
<accession>A0A0C2M3W3</accession>
<comment type="caution">
    <text evidence="2">The sequence shown here is derived from an EMBL/GenBank/DDBJ whole genome shotgun (WGS) entry which is preliminary data.</text>
</comment>
<dbReference type="Proteomes" id="UP000031668">
    <property type="component" value="Unassembled WGS sequence"/>
</dbReference>
<dbReference type="EMBL" id="JWZT01005275">
    <property type="protein sequence ID" value="KII61710.1"/>
    <property type="molecule type" value="Genomic_DNA"/>
</dbReference>
<evidence type="ECO:0000256" key="1">
    <source>
        <dbReference type="SAM" id="MobiDB-lite"/>
    </source>
</evidence>
<feature type="compositionally biased region" description="Acidic residues" evidence="1">
    <location>
        <begin position="48"/>
        <end position="64"/>
    </location>
</feature>
<sequence>MSDYTMALVSQNGSAPCHQSHIEQLKTCDPSFYEFLRTQNPDLLKFDEGEDAGVSEDDGLEPESDSTSNKSESWKKVAKKSKKVEEDTKTTPVVSIDLTTEMLKKWVAQCKVNLSILATLNPLRKHLLNTSLDRIFQYSTNNKPLCHNPNIFLLI</sequence>
<proteinExistence type="predicted"/>
<organism evidence="2 3">
    <name type="scientific">Thelohanellus kitauei</name>
    <name type="common">Myxosporean</name>
    <dbReference type="NCBI Taxonomy" id="669202"/>
    <lineage>
        <taxon>Eukaryota</taxon>
        <taxon>Metazoa</taxon>
        <taxon>Cnidaria</taxon>
        <taxon>Myxozoa</taxon>
        <taxon>Myxosporea</taxon>
        <taxon>Bivalvulida</taxon>
        <taxon>Platysporina</taxon>
        <taxon>Myxobolidae</taxon>
        <taxon>Thelohanellus</taxon>
    </lineage>
</organism>
<reference evidence="2 3" key="1">
    <citation type="journal article" date="2014" name="Genome Biol. Evol.">
        <title>The genome of the myxosporean Thelohanellus kitauei shows adaptations to nutrient acquisition within its fish host.</title>
        <authorList>
            <person name="Yang Y."/>
            <person name="Xiong J."/>
            <person name="Zhou Z."/>
            <person name="Huo F."/>
            <person name="Miao W."/>
            <person name="Ran C."/>
            <person name="Liu Y."/>
            <person name="Zhang J."/>
            <person name="Feng J."/>
            <person name="Wang M."/>
            <person name="Wang M."/>
            <person name="Wang L."/>
            <person name="Yao B."/>
        </authorList>
    </citation>
    <scope>NUCLEOTIDE SEQUENCE [LARGE SCALE GENOMIC DNA]</scope>
    <source>
        <strain evidence="2">Wuqing</strain>
    </source>
</reference>
<evidence type="ECO:0000313" key="2">
    <source>
        <dbReference type="EMBL" id="KII61710.1"/>
    </source>
</evidence>
<evidence type="ECO:0000313" key="3">
    <source>
        <dbReference type="Proteomes" id="UP000031668"/>
    </source>
</evidence>
<protein>
    <submittedName>
        <fullName evidence="2">Uncharacterized protein</fullName>
    </submittedName>
</protein>
<feature type="region of interest" description="Disordered" evidence="1">
    <location>
        <begin position="46"/>
        <end position="90"/>
    </location>
</feature>
<gene>
    <name evidence="2" type="ORF">RF11_15931</name>
</gene>